<accession>A0A6P8XA21</accession>
<dbReference type="RefSeq" id="XP_034108155.1">
    <property type="nucleotide sequence ID" value="XM_034252264.2"/>
</dbReference>
<organism evidence="2 3">
    <name type="scientific">Drosophila albomicans</name>
    <name type="common">Fruit fly</name>
    <dbReference type="NCBI Taxonomy" id="7291"/>
    <lineage>
        <taxon>Eukaryota</taxon>
        <taxon>Metazoa</taxon>
        <taxon>Ecdysozoa</taxon>
        <taxon>Arthropoda</taxon>
        <taxon>Hexapoda</taxon>
        <taxon>Insecta</taxon>
        <taxon>Pterygota</taxon>
        <taxon>Neoptera</taxon>
        <taxon>Endopterygota</taxon>
        <taxon>Diptera</taxon>
        <taxon>Brachycera</taxon>
        <taxon>Muscomorpha</taxon>
        <taxon>Ephydroidea</taxon>
        <taxon>Drosophilidae</taxon>
        <taxon>Drosophila</taxon>
    </lineage>
</organism>
<reference evidence="3" key="1">
    <citation type="submission" date="2025-08" db="UniProtKB">
        <authorList>
            <consortium name="RefSeq"/>
        </authorList>
    </citation>
    <scope>IDENTIFICATION</scope>
    <source>
        <strain evidence="3">15112-1751.03</strain>
        <tissue evidence="3">Whole Adult</tissue>
    </source>
</reference>
<dbReference type="OrthoDB" id="7871668at2759"/>
<dbReference type="GeneID" id="117570544"/>
<evidence type="ECO:0000256" key="1">
    <source>
        <dbReference type="SAM" id="Phobius"/>
    </source>
</evidence>
<dbReference type="Proteomes" id="UP000515160">
    <property type="component" value="Chromosome X"/>
</dbReference>
<keyword evidence="2" id="KW-1185">Reference proteome</keyword>
<sequence>MAQIRHPKSHVNNYKLCCKSSVIAILQKLKPYINERCAEYFCEDREDQNQEMYQGRALLLNQMEKKDPMMNLWQKPTIHRSKSSLTMLSESSTIKETTAIGDMRSEYSDTNSTLRCSESTNAVKDFRKLNPIWYKIGQLQTANLNERIQHLFIASKFKLPLPQCAIVRPPPRRGNRIEIDLVAFEQIFGGSMNLFTFNARLQSNQKGINFTPAIENSDKFSLSQVDNVQNSSWQFVNVAMTKPKKLRSHLQTWLRTKKQFIKVLIYLVALCIVSFVFSLIF</sequence>
<feature type="transmembrane region" description="Helical" evidence="1">
    <location>
        <begin position="263"/>
        <end position="280"/>
    </location>
</feature>
<evidence type="ECO:0000313" key="2">
    <source>
        <dbReference type="Proteomes" id="UP000515160"/>
    </source>
</evidence>
<keyword evidence="1" id="KW-1133">Transmembrane helix</keyword>
<keyword evidence="1" id="KW-0812">Transmembrane</keyword>
<name>A0A6P8XA21_DROAB</name>
<keyword evidence="1" id="KW-0472">Membrane</keyword>
<gene>
    <name evidence="3" type="primary">LOC117570544</name>
</gene>
<protein>
    <submittedName>
        <fullName evidence="3">Uncharacterized protein LOC117570544</fullName>
    </submittedName>
</protein>
<evidence type="ECO:0000313" key="3">
    <source>
        <dbReference type="RefSeq" id="XP_034108155.1"/>
    </source>
</evidence>
<dbReference type="AlphaFoldDB" id="A0A6P8XA21"/>
<proteinExistence type="predicted"/>